<protein>
    <recommendedName>
        <fullName evidence="3">Reverse transcriptase domain-containing protein</fullName>
    </recommendedName>
</protein>
<evidence type="ECO:0000313" key="2">
    <source>
        <dbReference type="Proteomes" id="UP001333110"/>
    </source>
</evidence>
<gene>
    <name evidence="1" type="ORF">QYF61_026262</name>
</gene>
<evidence type="ECO:0008006" key="3">
    <source>
        <dbReference type="Google" id="ProtNLM"/>
    </source>
</evidence>
<comment type="caution">
    <text evidence="1">The sequence shown here is derived from an EMBL/GenBank/DDBJ whole genome shotgun (WGS) entry which is preliminary data.</text>
</comment>
<name>A0AAN7S5L5_MYCAM</name>
<sequence>MKESINGAKSYWQPVSSGIFQGSVLGSVLLNVFINYLHDGTECTLSRFVDNSKLWGVLEGRAPTQRNLDRLEKCTGRNLMKFNKGKCQVLKKAKHTLGCISRSLASRSREMIHPLYSAPVRLRLEYWAQFWAPHYKMGTDTLEQRVIMNSPVALVMCQRIVLRRFCIPGENYWGDGTIILL</sequence>
<dbReference type="EMBL" id="JAUNZN010000006">
    <property type="protein sequence ID" value="KAK4820426.1"/>
    <property type="molecule type" value="Genomic_DNA"/>
</dbReference>
<evidence type="ECO:0000313" key="1">
    <source>
        <dbReference type="EMBL" id="KAK4820426.1"/>
    </source>
</evidence>
<proteinExistence type="predicted"/>
<organism evidence="1 2">
    <name type="scientific">Mycteria americana</name>
    <name type="common">Wood stork</name>
    <dbReference type="NCBI Taxonomy" id="33587"/>
    <lineage>
        <taxon>Eukaryota</taxon>
        <taxon>Metazoa</taxon>
        <taxon>Chordata</taxon>
        <taxon>Craniata</taxon>
        <taxon>Vertebrata</taxon>
        <taxon>Euteleostomi</taxon>
        <taxon>Archelosauria</taxon>
        <taxon>Archosauria</taxon>
        <taxon>Dinosauria</taxon>
        <taxon>Saurischia</taxon>
        <taxon>Theropoda</taxon>
        <taxon>Coelurosauria</taxon>
        <taxon>Aves</taxon>
        <taxon>Neognathae</taxon>
        <taxon>Neoaves</taxon>
        <taxon>Aequornithes</taxon>
        <taxon>Ciconiiformes</taxon>
        <taxon>Ciconiidae</taxon>
        <taxon>Mycteria</taxon>
    </lineage>
</organism>
<keyword evidence="2" id="KW-1185">Reference proteome</keyword>
<dbReference type="AlphaFoldDB" id="A0AAN7S5L5"/>
<dbReference type="Proteomes" id="UP001333110">
    <property type="component" value="Unassembled WGS sequence"/>
</dbReference>
<accession>A0AAN7S5L5</accession>
<reference evidence="1 2" key="1">
    <citation type="journal article" date="2023" name="J. Hered.">
        <title>Chromosome-level genome of the wood stork (Mycteria americana) provides insight into avian chromosome evolution.</title>
        <authorList>
            <person name="Flamio R. Jr."/>
            <person name="Ramstad K.M."/>
        </authorList>
    </citation>
    <scope>NUCLEOTIDE SEQUENCE [LARGE SCALE GENOMIC DNA]</scope>
    <source>
        <strain evidence="1">JAX WOST 10</strain>
    </source>
</reference>
<dbReference type="PANTHER" id="PTHR33332">
    <property type="entry name" value="REVERSE TRANSCRIPTASE DOMAIN-CONTAINING PROTEIN"/>
    <property type="match status" value="1"/>
</dbReference>